<feature type="region of interest" description="Disordered" evidence="8">
    <location>
        <begin position="1320"/>
        <end position="1368"/>
    </location>
</feature>
<evidence type="ECO:0000256" key="6">
    <source>
        <dbReference type="ARBA" id="ARBA00023242"/>
    </source>
</evidence>
<dbReference type="InterPro" id="IPR001965">
    <property type="entry name" value="Znf_PHD"/>
</dbReference>
<dbReference type="SMART" id="SM00249">
    <property type="entry name" value="PHD"/>
    <property type="match status" value="3"/>
</dbReference>
<gene>
    <name evidence="10" type="ORF">Dsin_023266</name>
</gene>
<evidence type="ECO:0000256" key="8">
    <source>
        <dbReference type="SAM" id="MobiDB-lite"/>
    </source>
</evidence>
<dbReference type="EMBL" id="JANJYJ010000007">
    <property type="protein sequence ID" value="KAK3199851.1"/>
    <property type="molecule type" value="Genomic_DNA"/>
</dbReference>
<dbReference type="InterPro" id="IPR058939">
    <property type="entry name" value="Mtase_EDM2"/>
</dbReference>
<feature type="compositionally biased region" description="Polar residues" evidence="8">
    <location>
        <begin position="1080"/>
        <end position="1097"/>
    </location>
</feature>
<dbReference type="GO" id="GO:0006338">
    <property type="term" value="P:chromatin remodeling"/>
    <property type="evidence" value="ECO:0007669"/>
    <property type="project" value="UniProtKB-ARBA"/>
</dbReference>
<evidence type="ECO:0000256" key="4">
    <source>
        <dbReference type="ARBA" id="ARBA00022771"/>
    </source>
</evidence>
<sequence>MASSDDEVDFGPKSVSNYYFEDETDQPVSFAVLPIQWCENEPVGNKRCISLRGTADKGLQTIHKHVTAWKFDLTNVIPEILVLSKEKNWIKLLKPRKSFEDTIRTVLITVHCISYAKRNQEASGKSLWDHLSRTFSLYEVRPSQNDLVDHMDLISEALKRDASLAMSKFLVMFLEEKPRKKKISDQDVQTMTMSGFIVGDTDDVMNDDANEDESEEENDLFDSVCAFCDNGGDLLCCEGRCLRSFHPTVEAGEDNACETLDLTEEEVDAIQDFLCKNCEYKQHQCSACGKLGSSDKDKGAEVFLCASATCGHFYHPLCVSKLLFRDDEAAVENLQKSIAQGGSFTCPLHKCHVCKGGENNLDSEMQFAVCRRCPKAYHRKCLPRKIAFEEEEKEGLITRAWEGLLPNNRILIYCLKHDIIGKLGTPSRDHIKFPHTEEEKTVVEGSKKKQIPELSSYREKDVSVKNSRFIKDSFLGKSAAKSLKRLPSGMKRSETTTKSERVSAVSDSLRKVKTADASKSSLKKNMKSVPAGVNSSSTSDANENTLGAMLFAVLTQRDEQTELGKWDTPNSELTKTVTVTPARKKLNTELPPLDADAERSLLSIMEDAASSITLEDIQKKHRMLSTHAYSLKTYVDRTIKLGRVEGSVEAVQTALKKLEEENSSIEDAKAVCQPEVLDQIFRWKNKLKVYLAPFLHGMRYTSFGRHFTKVEKLQDIADRLHWYVRGGDMIVDFCCGANDFSCLMKKKLEATGKKCLYKNYDIFPAKNDFNFEKRDWFTVKPGELAPGSQLIMGLNPPFGVKAALANMFINKALEFNPKLLILIVPPETERLDKKKPPYDLVWEDEQFLSGKSFYLPGSVDENDKQMDQWNVVSPPLYLWSRRDWTAKHKAIAEKNGHFISKEREGSNLMKTSNNTDIIDQVMEDDFGHHGDTSVLTDLALQNNEVEKLRQTATEGRKGSSSDSGSNRGLKSSHVYRRSQSSKDTRKRESQPSNDTRKRESQSSKNTRKRERRNQNSGSEMSGKSAADEQSGGRHTGIPYCSQTNVIDGRSSAEGRPSKSVEVPSRTGFVDNSYPHLEPSMSRSHMQSGTACGENHSSIPGEMGWKSGIGSKSPADEQSGGRHPGNEIYFGNPGRSSPANVIESRSSAEVHPSQSIERPPQSIERPSQHFEPSMPGSLRTAYGGTQASISDEMDWRYGMNNSDPYSNFRFSSGVNLGERFTAGRGRDNADYLNHRPYISDIERESDLRSQFGYYGQDPTGSDPIFGQLGSLPSAATYGHLGSANSAAFRMNSSVMQRYAPQLNDLNPTMTPNFRFEPLPLPPPPPPMGDGFYDRRAPMTGHLPDPFANPPSTHYPYSHPGPGSGGWLND</sequence>
<dbReference type="PANTHER" id="PTHR46235">
    <property type="entry name" value="PHD FINGER-CONTAINING PROTEIN DDB_G0268158"/>
    <property type="match status" value="1"/>
</dbReference>
<comment type="subcellular location">
    <subcellularLocation>
        <location evidence="1">Nucleus</location>
    </subcellularLocation>
</comment>
<feature type="domain" description="Zinc finger PHD-type" evidence="9">
    <location>
        <begin position="284"/>
        <end position="350"/>
    </location>
</feature>
<keyword evidence="6" id="KW-0539">Nucleus</keyword>
<reference evidence="10" key="1">
    <citation type="journal article" date="2023" name="Plant J.">
        <title>Genome sequences and population genomics provide insights into the demographic history, inbreeding, and mutation load of two 'living fossil' tree species of Dipteronia.</title>
        <authorList>
            <person name="Feng Y."/>
            <person name="Comes H.P."/>
            <person name="Chen J."/>
            <person name="Zhu S."/>
            <person name="Lu R."/>
            <person name="Zhang X."/>
            <person name="Li P."/>
            <person name="Qiu J."/>
            <person name="Olsen K.M."/>
            <person name="Qiu Y."/>
        </authorList>
    </citation>
    <scope>NUCLEOTIDE SEQUENCE</scope>
    <source>
        <strain evidence="10">NBL</strain>
    </source>
</reference>
<dbReference type="Gene3D" id="3.30.40.10">
    <property type="entry name" value="Zinc/RING finger domain, C3HC4 (zinc finger)"/>
    <property type="match status" value="2"/>
</dbReference>
<keyword evidence="11" id="KW-1185">Reference proteome</keyword>
<dbReference type="InterPro" id="IPR055198">
    <property type="entry name" value="NSD_PHD"/>
</dbReference>
<evidence type="ECO:0000313" key="10">
    <source>
        <dbReference type="EMBL" id="KAK3199851.1"/>
    </source>
</evidence>
<organism evidence="10 11">
    <name type="scientific">Dipteronia sinensis</name>
    <dbReference type="NCBI Taxonomy" id="43782"/>
    <lineage>
        <taxon>Eukaryota</taxon>
        <taxon>Viridiplantae</taxon>
        <taxon>Streptophyta</taxon>
        <taxon>Embryophyta</taxon>
        <taxon>Tracheophyta</taxon>
        <taxon>Spermatophyta</taxon>
        <taxon>Magnoliopsida</taxon>
        <taxon>eudicotyledons</taxon>
        <taxon>Gunneridae</taxon>
        <taxon>Pentapetalae</taxon>
        <taxon>rosids</taxon>
        <taxon>malvids</taxon>
        <taxon>Sapindales</taxon>
        <taxon>Sapindaceae</taxon>
        <taxon>Hippocastanoideae</taxon>
        <taxon>Acereae</taxon>
        <taxon>Dipteronia</taxon>
    </lineage>
</organism>
<feature type="compositionally biased region" description="Basic and acidic residues" evidence="8">
    <location>
        <begin position="949"/>
        <end position="959"/>
    </location>
</feature>
<keyword evidence="4" id="KW-0863">Zinc-finger</keyword>
<dbReference type="PANTHER" id="PTHR46235:SF3">
    <property type="entry name" value="PHD FINGER-CONTAINING PROTEIN DDB_G0268158"/>
    <property type="match status" value="1"/>
</dbReference>
<feature type="domain" description="Zinc finger PHD-type" evidence="9">
    <location>
        <begin position="351"/>
        <end position="418"/>
    </location>
</feature>
<evidence type="ECO:0000256" key="1">
    <source>
        <dbReference type="ARBA" id="ARBA00004123"/>
    </source>
</evidence>
<dbReference type="Pfam" id="PF12047">
    <property type="entry name" value="DNMT1-RFD"/>
    <property type="match status" value="1"/>
</dbReference>
<keyword evidence="3" id="KW-0677">Repeat</keyword>
<feature type="compositionally biased region" description="Polar residues" evidence="8">
    <location>
        <begin position="1133"/>
        <end position="1155"/>
    </location>
</feature>
<dbReference type="Pfam" id="PF22908">
    <property type="entry name" value="PHD_NSD"/>
    <property type="match status" value="1"/>
</dbReference>
<evidence type="ECO:0000256" key="2">
    <source>
        <dbReference type="ARBA" id="ARBA00022723"/>
    </source>
</evidence>
<feature type="compositionally biased region" description="Polar residues" evidence="8">
    <location>
        <begin position="960"/>
        <end position="969"/>
    </location>
</feature>
<keyword evidence="7" id="KW-0175">Coiled coil</keyword>
<dbReference type="GO" id="GO:0005634">
    <property type="term" value="C:nucleus"/>
    <property type="evidence" value="ECO:0007669"/>
    <property type="project" value="UniProtKB-SubCell"/>
</dbReference>
<dbReference type="Proteomes" id="UP001281410">
    <property type="component" value="Unassembled WGS sequence"/>
</dbReference>
<evidence type="ECO:0000256" key="3">
    <source>
        <dbReference type="ARBA" id="ARBA00022737"/>
    </source>
</evidence>
<feature type="region of interest" description="Disordered" evidence="8">
    <location>
        <begin position="485"/>
        <end position="540"/>
    </location>
</feature>
<feature type="domain" description="Zinc finger PHD-type" evidence="9">
    <location>
        <begin position="224"/>
        <end position="279"/>
    </location>
</feature>
<dbReference type="Pfam" id="PF26055">
    <property type="entry name" value="Mtase_EDM2"/>
    <property type="match status" value="1"/>
</dbReference>
<comment type="caution">
    <text evidence="10">The sequence shown here is derived from an EMBL/GenBank/DDBJ whole genome shotgun (WGS) entry which is preliminary data.</text>
</comment>
<keyword evidence="2" id="KW-0479">Metal-binding</keyword>
<dbReference type="CDD" id="cd15565">
    <property type="entry name" value="PHD2_NSD"/>
    <property type="match status" value="1"/>
</dbReference>
<dbReference type="CDD" id="cd15566">
    <property type="entry name" value="PHD3_NSD"/>
    <property type="match status" value="1"/>
</dbReference>
<evidence type="ECO:0000259" key="9">
    <source>
        <dbReference type="SMART" id="SM00249"/>
    </source>
</evidence>
<evidence type="ECO:0000256" key="7">
    <source>
        <dbReference type="SAM" id="Coils"/>
    </source>
</evidence>
<dbReference type="Pfam" id="PF23004">
    <property type="entry name" value="PHDvar_NSD"/>
    <property type="match status" value="1"/>
</dbReference>
<dbReference type="GO" id="GO:0008270">
    <property type="term" value="F:zinc ion binding"/>
    <property type="evidence" value="ECO:0007669"/>
    <property type="project" value="UniProtKB-KW"/>
</dbReference>
<name>A0AAE0A4L0_9ROSI</name>
<feature type="region of interest" description="Disordered" evidence="8">
    <location>
        <begin position="949"/>
        <end position="1181"/>
    </location>
</feature>
<dbReference type="InterPro" id="IPR013083">
    <property type="entry name" value="Znf_RING/FYVE/PHD"/>
</dbReference>
<dbReference type="InterPro" id="IPR022702">
    <property type="entry name" value="Cytosine_MeTrfase1_RFD"/>
</dbReference>
<accession>A0AAE0A4L0</accession>
<dbReference type="InterPro" id="IPR055197">
    <property type="entry name" value="PHDvar_NSD"/>
</dbReference>
<feature type="compositionally biased region" description="Basic and acidic residues" evidence="8">
    <location>
        <begin position="980"/>
        <end position="1001"/>
    </location>
</feature>
<feature type="coiled-coil region" evidence="7">
    <location>
        <begin position="641"/>
        <end position="671"/>
    </location>
</feature>
<proteinExistence type="predicted"/>
<evidence type="ECO:0000313" key="11">
    <source>
        <dbReference type="Proteomes" id="UP001281410"/>
    </source>
</evidence>
<protein>
    <recommendedName>
        <fullName evidence="9">Zinc finger PHD-type domain-containing protein</fullName>
    </recommendedName>
</protein>
<evidence type="ECO:0000256" key="5">
    <source>
        <dbReference type="ARBA" id="ARBA00022833"/>
    </source>
</evidence>
<feature type="compositionally biased region" description="Basic and acidic residues" evidence="8">
    <location>
        <begin position="491"/>
        <end position="501"/>
    </location>
</feature>
<keyword evidence="5" id="KW-0862">Zinc</keyword>